<accession>A0A813DPB8</accession>
<feature type="domain" description="Mitochondrial splicing suppressor 51-like C-terminal" evidence="2">
    <location>
        <begin position="8"/>
        <end position="190"/>
    </location>
</feature>
<dbReference type="OrthoDB" id="425138at2759"/>
<organism evidence="3 4">
    <name type="scientific">Polarella glacialis</name>
    <name type="common">Dinoflagellate</name>
    <dbReference type="NCBI Taxonomy" id="89957"/>
    <lineage>
        <taxon>Eukaryota</taxon>
        <taxon>Sar</taxon>
        <taxon>Alveolata</taxon>
        <taxon>Dinophyceae</taxon>
        <taxon>Suessiales</taxon>
        <taxon>Suessiaceae</taxon>
        <taxon>Polarella</taxon>
    </lineage>
</organism>
<evidence type="ECO:0000256" key="1">
    <source>
        <dbReference type="SAM" id="MobiDB-lite"/>
    </source>
</evidence>
<sequence length="440" mass="46777">MLDGLSFPLSLAWVLCKSEAVRWAKSSGDGKLHIVVLGATSKGEVRTLKQSRYWLELDVLLEGYCRPHLHFVGPEIDSLPGDSADIHCLSPPCASRFLKSRPDLTAENTVCVVFNGGFGNFVSAGQDVASGRDDLLWSWLPDLLFMADSEYFCAFFCANDYADLRGEMGVHTALLGSRFVLAPQRNPFSMATTYSGEGGEGSQEWFSGNSFVYATCGCEPSARHPAASADVSADSVAARSSMAKAVFSKVGVVDGSVSSGIPSLEVCAGTPPMLRPQRPKQEREGKGDAGYPKAATTSATRPAEAPSASASSMKTMPTEREPTTSPKTSTPPLSTECGPGVSGKSDGIDVHLTKPSSKPAVIIRSEEAEDGSRFWRFEVSLPGIAAVDDLDLQISDTAVALSTAEGVRMYEPWPELVNSSQAAASFSSKKGRLVIKVPMA</sequence>
<gene>
    <name evidence="3" type="ORF">PGLA1383_LOCUS6845</name>
</gene>
<dbReference type="InterPro" id="IPR046824">
    <property type="entry name" value="Mss51-like_C"/>
</dbReference>
<comment type="caution">
    <text evidence="3">The sequence shown here is derived from an EMBL/GenBank/DDBJ whole genome shotgun (WGS) entry which is preliminary data.</text>
</comment>
<feature type="region of interest" description="Disordered" evidence="1">
    <location>
        <begin position="261"/>
        <end position="353"/>
    </location>
</feature>
<name>A0A813DPB8_POLGL</name>
<keyword evidence="4" id="KW-1185">Reference proteome</keyword>
<evidence type="ECO:0000259" key="2">
    <source>
        <dbReference type="Pfam" id="PF20179"/>
    </source>
</evidence>
<proteinExistence type="predicted"/>
<dbReference type="Proteomes" id="UP000654075">
    <property type="component" value="Unassembled WGS sequence"/>
</dbReference>
<feature type="compositionally biased region" description="Low complexity" evidence="1">
    <location>
        <begin position="323"/>
        <end position="336"/>
    </location>
</feature>
<evidence type="ECO:0000313" key="3">
    <source>
        <dbReference type="EMBL" id="CAE8588026.1"/>
    </source>
</evidence>
<feature type="compositionally biased region" description="Low complexity" evidence="1">
    <location>
        <begin position="294"/>
        <end position="312"/>
    </location>
</feature>
<dbReference type="AlphaFoldDB" id="A0A813DPB8"/>
<dbReference type="EMBL" id="CAJNNV010002896">
    <property type="protein sequence ID" value="CAE8588026.1"/>
    <property type="molecule type" value="Genomic_DNA"/>
</dbReference>
<evidence type="ECO:0000313" key="4">
    <source>
        <dbReference type="Proteomes" id="UP000654075"/>
    </source>
</evidence>
<protein>
    <recommendedName>
        <fullName evidence="2">Mitochondrial splicing suppressor 51-like C-terminal domain-containing protein</fullName>
    </recommendedName>
</protein>
<dbReference type="Pfam" id="PF20179">
    <property type="entry name" value="MSS51_C"/>
    <property type="match status" value="1"/>
</dbReference>
<reference evidence="3" key="1">
    <citation type="submission" date="2021-02" db="EMBL/GenBank/DDBJ databases">
        <authorList>
            <person name="Dougan E. K."/>
            <person name="Rhodes N."/>
            <person name="Thang M."/>
            <person name="Chan C."/>
        </authorList>
    </citation>
    <scope>NUCLEOTIDE SEQUENCE</scope>
</reference>